<comment type="subcellular location">
    <subcellularLocation>
        <location evidence="1">Endomembrane system</location>
        <topology evidence="1">Multi-pass membrane protein</topology>
    </subcellularLocation>
</comment>
<evidence type="ECO:0000256" key="6">
    <source>
        <dbReference type="SAM" id="MobiDB-lite"/>
    </source>
</evidence>
<feature type="transmembrane region" description="Helical" evidence="7">
    <location>
        <begin position="428"/>
        <end position="447"/>
    </location>
</feature>
<evidence type="ECO:0000256" key="5">
    <source>
        <dbReference type="ARBA" id="ARBA00023136"/>
    </source>
</evidence>
<feature type="transmembrane region" description="Helical" evidence="7">
    <location>
        <begin position="625"/>
        <end position="650"/>
    </location>
</feature>
<dbReference type="InterPro" id="IPR036259">
    <property type="entry name" value="MFS_trans_sf"/>
</dbReference>
<feature type="transmembrane region" description="Helical" evidence="7">
    <location>
        <begin position="730"/>
        <end position="752"/>
    </location>
</feature>
<keyword evidence="2" id="KW-0813">Transport</keyword>
<feature type="transmembrane region" description="Helical" evidence="7">
    <location>
        <begin position="593"/>
        <end position="613"/>
    </location>
</feature>
<evidence type="ECO:0000256" key="1">
    <source>
        <dbReference type="ARBA" id="ARBA00004127"/>
    </source>
</evidence>
<proteinExistence type="predicted"/>
<dbReference type="AlphaFoldDB" id="A0A316ZH56"/>
<evidence type="ECO:0000313" key="8">
    <source>
        <dbReference type="EMBL" id="PWO00820.1"/>
    </source>
</evidence>
<keyword evidence="4 7" id="KW-1133">Transmembrane helix</keyword>
<dbReference type="Proteomes" id="UP000245946">
    <property type="component" value="Unassembled WGS sequence"/>
</dbReference>
<dbReference type="STRING" id="58919.A0A316ZH56"/>
<keyword evidence="5 7" id="KW-0472">Membrane</keyword>
<dbReference type="PANTHER" id="PTHR23501">
    <property type="entry name" value="MAJOR FACILITATOR SUPERFAMILY"/>
    <property type="match status" value="1"/>
</dbReference>
<accession>A0A316ZH56</accession>
<name>A0A316ZH56_9BASI</name>
<feature type="transmembrane region" description="Helical" evidence="7">
    <location>
        <begin position="566"/>
        <end position="586"/>
    </location>
</feature>
<feature type="transmembrane region" description="Helical" evidence="7">
    <location>
        <begin position="341"/>
        <end position="358"/>
    </location>
</feature>
<keyword evidence="9" id="KW-1185">Reference proteome</keyword>
<organism evidence="8 9">
    <name type="scientific">Tilletiopsis washingtonensis</name>
    <dbReference type="NCBI Taxonomy" id="58919"/>
    <lineage>
        <taxon>Eukaryota</taxon>
        <taxon>Fungi</taxon>
        <taxon>Dikarya</taxon>
        <taxon>Basidiomycota</taxon>
        <taxon>Ustilaginomycotina</taxon>
        <taxon>Exobasidiomycetes</taxon>
        <taxon>Entylomatales</taxon>
        <taxon>Entylomatales incertae sedis</taxon>
        <taxon>Tilletiopsis</taxon>
    </lineage>
</organism>
<dbReference type="SUPFAM" id="SSF103473">
    <property type="entry name" value="MFS general substrate transporter"/>
    <property type="match status" value="1"/>
</dbReference>
<dbReference type="GO" id="GO:0005886">
    <property type="term" value="C:plasma membrane"/>
    <property type="evidence" value="ECO:0007669"/>
    <property type="project" value="TreeGrafter"/>
</dbReference>
<feature type="transmembrane region" description="Helical" evidence="7">
    <location>
        <begin position="492"/>
        <end position="510"/>
    </location>
</feature>
<feature type="transmembrane region" description="Helical" evidence="7">
    <location>
        <begin position="662"/>
        <end position="683"/>
    </location>
</feature>
<reference evidence="8 9" key="1">
    <citation type="journal article" date="2018" name="Mol. Biol. Evol.">
        <title>Broad Genomic Sampling Reveals a Smut Pathogenic Ancestry of the Fungal Clade Ustilaginomycotina.</title>
        <authorList>
            <person name="Kijpornyongpan T."/>
            <person name="Mondo S.J."/>
            <person name="Barry K."/>
            <person name="Sandor L."/>
            <person name="Lee J."/>
            <person name="Lipzen A."/>
            <person name="Pangilinan J."/>
            <person name="LaButti K."/>
            <person name="Hainaut M."/>
            <person name="Henrissat B."/>
            <person name="Grigoriev I.V."/>
            <person name="Spatafora J.W."/>
            <person name="Aime M.C."/>
        </authorList>
    </citation>
    <scope>NUCLEOTIDE SEQUENCE [LARGE SCALE GENOMIC DNA]</scope>
    <source>
        <strain evidence="8 9">MCA 4186</strain>
    </source>
</reference>
<gene>
    <name evidence="8" type="ORF">FA09DRAFT_327544</name>
</gene>
<feature type="region of interest" description="Disordered" evidence="6">
    <location>
        <begin position="826"/>
        <end position="845"/>
    </location>
</feature>
<evidence type="ECO:0000256" key="2">
    <source>
        <dbReference type="ARBA" id="ARBA00022448"/>
    </source>
</evidence>
<feature type="transmembrane region" description="Helical" evidence="7">
    <location>
        <begin position="395"/>
        <end position="416"/>
    </location>
</feature>
<evidence type="ECO:0000313" key="9">
    <source>
        <dbReference type="Proteomes" id="UP000245946"/>
    </source>
</evidence>
<evidence type="ECO:0000256" key="4">
    <source>
        <dbReference type="ARBA" id="ARBA00022989"/>
    </source>
</evidence>
<feature type="compositionally biased region" description="Low complexity" evidence="6">
    <location>
        <begin position="133"/>
        <end position="149"/>
    </location>
</feature>
<keyword evidence="3 7" id="KW-0812">Transmembrane</keyword>
<feature type="region of interest" description="Disordered" evidence="6">
    <location>
        <begin position="126"/>
        <end position="236"/>
    </location>
</feature>
<protein>
    <recommendedName>
        <fullName evidence="10">MFS general substrate transporter</fullName>
    </recommendedName>
</protein>
<feature type="compositionally biased region" description="Polar residues" evidence="6">
    <location>
        <begin position="169"/>
        <end position="179"/>
    </location>
</feature>
<evidence type="ECO:0000256" key="3">
    <source>
        <dbReference type="ARBA" id="ARBA00022692"/>
    </source>
</evidence>
<dbReference type="GO" id="GO:0012505">
    <property type="term" value="C:endomembrane system"/>
    <property type="evidence" value="ECO:0007669"/>
    <property type="project" value="UniProtKB-SubCell"/>
</dbReference>
<dbReference type="EMBL" id="KZ819284">
    <property type="protein sequence ID" value="PWO00820.1"/>
    <property type="molecule type" value="Genomic_DNA"/>
</dbReference>
<dbReference type="PANTHER" id="PTHR23501:SF191">
    <property type="entry name" value="VACUOLAR BASIC AMINO ACID TRANSPORTER 4"/>
    <property type="match status" value="1"/>
</dbReference>
<feature type="compositionally biased region" description="Low complexity" evidence="6">
    <location>
        <begin position="26"/>
        <end position="79"/>
    </location>
</feature>
<feature type="region of interest" description="Disordered" evidence="6">
    <location>
        <begin position="23"/>
        <end position="113"/>
    </location>
</feature>
<dbReference type="RefSeq" id="XP_025601098.1">
    <property type="nucleotide sequence ID" value="XM_025741438.1"/>
</dbReference>
<evidence type="ECO:0000256" key="7">
    <source>
        <dbReference type="SAM" id="Phobius"/>
    </source>
</evidence>
<sequence>MSALPSSQPSTPRLAAFAAANSYFPQSPSSSSSAFASASGSRVASGSSSSHAVVAQQAQTGGSSSASSYYSPSQAHSTSLPPSRSGTPLLSPRIGGATPSSWHLPPPGVPLGAAAAEVRRRSFVLGPVPATPPASSAAGYASPPACASPVLGPAQPRRSTSHTPRRSSYGTPASSTGSPSIMPVAGMPRQRPALASPAQGDGGFITPGEARPASAPPRRGTMPTPRSIRRSIERPSPLDVLEGYADGLQLPDDDGLKEEDPLATAWAALGPKRRSVGTLVAVSAAALAARETLAGSWGAVALSSLSLHPHLPLLHVTRALSLLAVLPCARLDMASRLRVSWIALCLLGAGHVCLAGLLAPRALLLASIAAECGAQALVVLGTVTLSDVAGRDARIATAALGLLKSVGVAASALLLGGTRVDSAGGWRTSVFVFSLLPLLLYPMLSLLPSQASRFSTSQLSLFSHGLLLLSLSLLTLPPALSAASPERHARSAHAPLLFAGAALSLLFFATQCRTRVPLVSHALLASRAFWAGAAALAALAASTALLDTYLPSFLYVAHNTAPLAQQFISALRPFFLGVCALPIALLTRYTGHVKALAIGGALTFLTGLGLMFGTNGEAASLSRMALAQFLLGSGEALCFGVTEALVLSHVSASLSSTLHMSLLLVTAVGRALGASFCGALWAARLPGLLNSALLPLHAHNLLTSLLAEPLTFLPSHPLTSPERAALVNTYVLLFRASIVAASTLAGLALLAVCTLPDSRIPPPALPRMPPPPGTPEAHLHALDGAAARFRGSGLRFDLGRGLPRSLRSSTDSPLPLAVTKAKISGESKGVPSLQQPQPQPQQPSPLLLQQDFASNDVPTGAEIAARAELETVHVLSQR</sequence>
<dbReference type="GO" id="GO:0022857">
    <property type="term" value="F:transmembrane transporter activity"/>
    <property type="evidence" value="ECO:0007669"/>
    <property type="project" value="TreeGrafter"/>
</dbReference>
<dbReference type="GeneID" id="37268982"/>
<feature type="transmembrane region" description="Helical" evidence="7">
    <location>
        <begin position="522"/>
        <end position="546"/>
    </location>
</feature>
<evidence type="ECO:0008006" key="10">
    <source>
        <dbReference type="Google" id="ProtNLM"/>
    </source>
</evidence>
<feature type="transmembrane region" description="Helical" evidence="7">
    <location>
        <begin position="364"/>
        <end position="383"/>
    </location>
</feature>